<dbReference type="SUPFAM" id="SSF53335">
    <property type="entry name" value="S-adenosyl-L-methionine-dependent methyltransferases"/>
    <property type="match status" value="1"/>
</dbReference>
<feature type="domain" description="PUA" evidence="9">
    <location>
        <begin position="8"/>
        <end position="93"/>
    </location>
</feature>
<organism evidence="10 11">
    <name type="scientific">Thermoflexus hugenholtzii JAD2</name>
    <dbReference type="NCBI Taxonomy" id="877466"/>
    <lineage>
        <taxon>Bacteria</taxon>
        <taxon>Bacillati</taxon>
        <taxon>Chloroflexota</taxon>
        <taxon>Thermoflexia</taxon>
        <taxon>Thermoflexales</taxon>
        <taxon>Thermoflexaceae</taxon>
        <taxon>Thermoflexus</taxon>
    </lineage>
</organism>
<dbReference type="InterPro" id="IPR019614">
    <property type="entry name" value="SAM-dep_methyl-trfase"/>
</dbReference>
<evidence type="ECO:0000256" key="4">
    <source>
        <dbReference type="ARBA" id="ARBA00022603"/>
    </source>
</evidence>
<dbReference type="PROSITE" id="PS50890">
    <property type="entry name" value="PUA"/>
    <property type="match status" value="1"/>
</dbReference>
<dbReference type="GO" id="GO:0005737">
    <property type="term" value="C:cytoplasm"/>
    <property type="evidence" value="ECO:0007669"/>
    <property type="project" value="UniProtKB-SubCell"/>
</dbReference>
<dbReference type="GO" id="GO:0003723">
    <property type="term" value="F:RNA binding"/>
    <property type="evidence" value="ECO:0007669"/>
    <property type="project" value="UniProtKB-KW"/>
</dbReference>
<evidence type="ECO:0000313" key="11">
    <source>
        <dbReference type="Proteomes" id="UP000197025"/>
    </source>
</evidence>
<proteinExistence type="inferred from homology"/>
<dbReference type="InterPro" id="IPR041532">
    <property type="entry name" value="RlmI-like_PUA"/>
</dbReference>
<keyword evidence="6" id="KW-0949">S-adenosyl-L-methionine</keyword>
<dbReference type="GO" id="GO:0006364">
    <property type="term" value="P:rRNA processing"/>
    <property type="evidence" value="ECO:0007669"/>
    <property type="project" value="UniProtKB-KW"/>
</dbReference>
<evidence type="ECO:0000256" key="1">
    <source>
        <dbReference type="ARBA" id="ARBA00004496"/>
    </source>
</evidence>
<evidence type="ECO:0000313" key="10">
    <source>
        <dbReference type="EMBL" id="SNB51523.1"/>
    </source>
</evidence>
<dbReference type="Proteomes" id="UP000197025">
    <property type="component" value="Unassembled WGS sequence"/>
</dbReference>
<evidence type="ECO:0000256" key="5">
    <source>
        <dbReference type="ARBA" id="ARBA00022679"/>
    </source>
</evidence>
<keyword evidence="4 10" id="KW-0489">Methyltransferase</keyword>
<dbReference type="CDD" id="cd11572">
    <property type="entry name" value="RlmI_M_like"/>
    <property type="match status" value="1"/>
</dbReference>
<keyword evidence="11" id="KW-1185">Reference proteome</keyword>
<evidence type="ECO:0000259" key="9">
    <source>
        <dbReference type="SMART" id="SM00359"/>
    </source>
</evidence>
<gene>
    <name evidence="10" type="ORF">SAMN02746019_00021600</name>
</gene>
<dbReference type="PANTHER" id="PTHR42873">
    <property type="entry name" value="RIBOSOMAL RNA LARGE SUBUNIT METHYLTRANSFERASE"/>
    <property type="match status" value="1"/>
</dbReference>
<evidence type="ECO:0000256" key="3">
    <source>
        <dbReference type="ARBA" id="ARBA00022552"/>
    </source>
</evidence>
<evidence type="ECO:0000256" key="2">
    <source>
        <dbReference type="ARBA" id="ARBA00022490"/>
    </source>
</evidence>
<dbReference type="Gene3D" id="3.40.50.150">
    <property type="entry name" value="Vaccinia Virus protein VP39"/>
    <property type="match status" value="1"/>
</dbReference>
<comment type="subcellular location">
    <subcellularLocation>
        <location evidence="1">Cytoplasm</location>
    </subcellularLocation>
</comment>
<evidence type="ECO:0000256" key="6">
    <source>
        <dbReference type="ARBA" id="ARBA00022691"/>
    </source>
</evidence>
<dbReference type="PANTHER" id="PTHR42873:SF1">
    <property type="entry name" value="S-ADENOSYLMETHIONINE-DEPENDENT METHYLTRANSFERASE DOMAIN-CONTAINING PROTEIN"/>
    <property type="match status" value="1"/>
</dbReference>
<dbReference type="CDD" id="cd02440">
    <property type="entry name" value="AdoMet_MTases"/>
    <property type="match status" value="1"/>
</dbReference>
<dbReference type="GO" id="GO:0008168">
    <property type="term" value="F:methyltransferase activity"/>
    <property type="evidence" value="ECO:0007669"/>
    <property type="project" value="UniProtKB-KW"/>
</dbReference>
<dbReference type="InParanoid" id="A0A212PWX2"/>
<dbReference type="AlphaFoldDB" id="A0A212PWX2"/>
<dbReference type="CDD" id="cd21153">
    <property type="entry name" value="PUA_RlmI"/>
    <property type="match status" value="1"/>
</dbReference>
<sequence>MALPRGSARLYLKPGHDRPVRRHHPWIFSGAMGRLEGPVEDGGLVEVFAFEGEWLARGYLNRRSQILARLLTWDPQEAVEEAFWRRRLVRAAQAREALGLQAHTTAYRLVFAESDGLPGLIVDRYNEFLVLQSLTLGIERWKPLLVELLQEMFRPRGIYERSDVDVREKEGLPPRCGLLAGEAPPERLIITEHGHRFYVDLARGHKTGFYLDQRENRRRAAAYLSGAEEALNAFSYTGAFAVYALAAGARRVVNVDTSAEALRLAAENLRLNGFREDRFENVEGDAFQVLRRFVADGRRFDAVILDPPKFAYSQAHLNRAARGYKDINLQALRLIRPGGLLITFSCSGLVSPELFQKIVFAAAEDAGREVQILEKLSQGPDHPIRLSFPESEYLKGLICRVW</sequence>
<evidence type="ECO:0000256" key="8">
    <source>
        <dbReference type="ARBA" id="ARBA00038091"/>
    </source>
</evidence>
<dbReference type="OrthoDB" id="9805492at2"/>
<dbReference type="RefSeq" id="WP_088569953.1">
    <property type="nucleotide sequence ID" value="NZ_FYEK01000003.1"/>
</dbReference>
<dbReference type="InterPro" id="IPR002478">
    <property type="entry name" value="PUA"/>
</dbReference>
<protein>
    <submittedName>
        <fullName evidence="10">23S rRNA (Cytosine1962-C5)-methyltransferase</fullName>
    </submittedName>
</protein>
<dbReference type="EMBL" id="FYEK01000003">
    <property type="protein sequence ID" value="SNB51523.1"/>
    <property type="molecule type" value="Genomic_DNA"/>
</dbReference>
<dbReference type="Gene3D" id="3.30.750.80">
    <property type="entry name" value="RNA methyltransferase domain (HRMD) like"/>
    <property type="match status" value="1"/>
</dbReference>
<dbReference type="InterPro" id="IPR036974">
    <property type="entry name" value="PUA_sf"/>
</dbReference>
<dbReference type="InterPro" id="IPR015947">
    <property type="entry name" value="PUA-like_sf"/>
</dbReference>
<evidence type="ECO:0000256" key="7">
    <source>
        <dbReference type="ARBA" id="ARBA00022884"/>
    </source>
</evidence>
<dbReference type="GO" id="GO:0032259">
    <property type="term" value="P:methylation"/>
    <property type="evidence" value="ECO:0007669"/>
    <property type="project" value="UniProtKB-KW"/>
</dbReference>
<dbReference type="Pfam" id="PF17785">
    <property type="entry name" value="PUA_3"/>
    <property type="match status" value="1"/>
</dbReference>
<dbReference type="SUPFAM" id="SSF88697">
    <property type="entry name" value="PUA domain-like"/>
    <property type="match status" value="1"/>
</dbReference>
<dbReference type="SMART" id="SM00359">
    <property type="entry name" value="PUA"/>
    <property type="match status" value="1"/>
</dbReference>
<accession>A0A212PWX2</accession>
<keyword evidence="2" id="KW-0963">Cytoplasm</keyword>
<dbReference type="Pfam" id="PF10672">
    <property type="entry name" value="Methyltrans_SAM"/>
    <property type="match status" value="1"/>
</dbReference>
<keyword evidence="3" id="KW-0698">rRNA processing</keyword>
<dbReference type="FunCoup" id="A0A212PWX2">
    <property type="interactions" value="208"/>
</dbReference>
<dbReference type="InterPro" id="IPR029063">
    <property type="entry name" value="SAM-dependent_MTases_sf"/>
</dbReference>
<dbReference type="Gene3D" id="2.30.130.10">
    <property type="entry name" value="PUA domain"/>
    <property type="match status" value="1"/>
</dbReference>
<reference evidence="11" key="1">
    <citation type="submission" date="2017-06" db="EMBL/GenBank/DDBJ databases">
        <authorList>
            <person name="Varghese N."/>
            <person name="Submissions S."/>
        </authorList>
    </citation>
    <scope>NUCLEOTIDE SEQUENCE [LARGE SCALE GENOMIC DNA]</scope>
    <source>
        <strain evidence="11">JAD2</strain>
    </source>
</reference>
<name>A0A212PWX2_9CHLR</name>
<keyword evidence="5 10" id="KW-0808">Transferase</keyword>
<keyword evidence="7" id="KW-0694">RNA-binding</keyword>
<comment type="similarity">
    <text evidence="8">Belongs to the methyltransferase superfamily. RlmI family.</text>
</comment>